<evidence type="ECO:0000313" key="1">
    <source>
        <dbReference type="EMBL" id="GFR43573.1"/>
    </source>
</evidence>
<proteinExistence type="predicted"/>
<dbReference type="InterPro" id="IPR036047">
    <property type="entry name" value="F-box-like_dom_sf"/>
</dbReference>
<keyword evidence="2" id="KW-1185">Reference proteome</keyword>
<gene>
    <name evidence="1" type="ORF">Agub_g4668</name>
</gene>
<comment type="caution">
    <text evidence="1">The sequence shown here is derived from an EMBL/GenBank/DDBJ whole genome shotgun (WGS) entry which is preliminary data.</text>
</comment>
<reference evidence="1 2" key="1">
    <citation type="journal article" date="2021" name="Sci. Rep.">
        <title>Genome sequencing of the multicellular alga Astrephomene provides insights into convergent evolution of germ-soma differentiation.</title>
        <authorList>
            <person name="Yamashita S."/>
            <person name="Yamamoto K."/>
            <person name="Matsuzaki R."/>
            <person name="Suzuki S."/>
            <person name="Yamaguchi H."/>
            <person name="Hirooka S."/>
            <person name="Minakuchi Y."/>
            <person name="Miyagishima S."/>
            <person name="Kawachi M."/>
            <person name="Toyoda A."/>
            <person name="Nozaki H."/>
        </authorList>
    </citation>
    <scope>NUCLEOTIDE SEQUENCE [LARGE SCALE GENOMIC DNA]</scope>
    <source>
        <strain evidence="1 2">NIES-4017</strain>
    </source>
</reference>
<evidence type="ECO:0000313" key="2">
    <source>
        <dbReference type="Proteomes" id="UP001054857"/>
    </source>
</evidence>
<evidence type="ECO:0008006" key="3">
    <source>
        <dbReference type="Google" id="ProtNLM"/>
    </source>
</evidence>
<dbReference type="AlphaFoldDB" id="A0AAD3DL32"/>
<name>A0AAD3DL32_9CHLO</name>
<dbReference type="EMBL" id="BMAR01000006">
    <property type="protein sequence ID" value="GFR43573.1"/>
    <property type="molecule type" value="Genomic_DNA"/>
</dbReference>
<dbReference type="Proteomes" id="UP001054857">
    <property type="component" value="Unassembled WGS sequence"/>
</dbReference>
<accession>A0AAD3DL32</accession>
<sequence length="287" mass="31517">MGDLNEDPSLLLLDENALLHVSSFLIDARDLISLQLCCKLLYNLLQHSNSWEHVVKLNHGGIQLRFTAAPQQQPAGTSSQAAGPEASGSGAGQAANLLPHYKGLYQLLHQSARYLHPVRFTAVITDGGVDTGRPHYWADNMLNPTDWAPYCSKYSDNVNCFAVLKPSPSAHPCELTHRSLLVGCLQWVLPLLHMHAGAPPQQPEPAQVERAARMLATWKTTRLELAFSQVAEGLAFGDPISAALLRGLPGPPEERRAAAAALGLGIQMRPWYERAYRLRFLPPLFPE</sequence>
<feature type="non-terminal residue" evidence="1">
    <location>
        <position position="1"/>
    </location>
</feature>
<dbReference type="SUPFAM" id="SSF81383">
    <property type="entry name" value="F-box domain"/>
    <property type="match status" value="1"/>
</dbReference>
<organism evidence="1 2">
    <name type="scientific">Astrephomene gubernaculifera</name>
    <dbReference type="NCBI Taxonomy" id="47775"/>
    <lineage>
        <taxon>Eukaryota</taxon>
        <taxon>Viridiplantae</taxon>
        <taxon>Chlorophyta</taxon>
        <taxon>core chlorophytes</taxon>
        <taxon>Chlorophyceae</taxon>
        <taxon>CS clade</taxon>
        <taxon>Chlamydomonadales</taxon>
        <taxon>Astrephomenaceae</taxon>
        <taxon>Astrephomene</taxon>
    </lineage>
</organism>
<protein>
    <recommendedName>
        <fullName evidence="3">F-box domain-containing protein</fullName>
    </recommendedName>
</protein>